<keyword evidence="1" id="KW-0812">Transmembrane</keyword>
<evidence type="ECO:0000256" key="1">
    <source>
        <dbReference type="SAM" id="Phobius"/>
    </source>
</evidence>
<name>A0A804U8N0_MAIZE</name>
<keyword evidence="1" id="KW-0472">Membrane</keyword>
<reference evidence="2" key="3">
    <citation type="submission" date="2021-05" db="UniProtKB">
        <authorList>
            <consortium name="EnsemblPlants"/>
        </authorList>
    </citation>
    <scope>IDENTIFICATION</scope>
    <source>
        <strain evidence="2">cv. B73</strain>
    </source>
</reference>
<dbReference type="Gramene" id="Zm00001eb247240_T001">
    <property type="protein sequence ID" value="Zm00001eb247240_P001"/>
    <property type="gene ID" value="Zm00001eb247240"/>
</dbReference>
<organism evidence="2 3">
    <name type="scientific">Zea mays</name>
    <name type="common">Maize</name>
    <dbReference type="NCBI Taxonomy" id="4577"/>
    <lineage>
        <taxon>Eukaryota</taxon>
        <taxon>Viridiplantae</taxon>
        <taxon>Streptophyta</taxon>
        <taxon>Embryophyta</taxon>
        <taxon>Tracheophyta</taxon>
        <taxon>Spermatophyta</taxon>
        <taxon>Magnoliopsida</taxon>
        <taxon>Liliopsida</taxon>
        <taxon>Poales</taxon>
        <taxon>Poaceae</taxon>
        <taxon>PACMAD clade</taxon>
        <taxon>Panicoideae</taxon>
        <taxon>Andropogonodae</taxon>
        <taxon>Andropogoneae</taxon>
        <taxon>Tripsacinae</taxon>
        <taxon>Zea</taxon>
    </lineage>
</organism>
<proteinExistence type="predicted"/>
<dbReference type="InParanoid" id="A0A804U8N0"/>
<reference evidence="2" key="2">
    <citation type="submission" date="2019-07" db="EMBL/GenBank/DDBJ databases">
        <authorList>
            <person name="Seetharam A."/>
            <person name="Woodhouse M."/>
            <person name="Cannon E."/>
        </authorList>
    </citation>
    <scope>NUCLEOTIDE SEQUENCE [LARGE SCALE GENOMIC DNA]</scope>
    <source>
        <strain evidence="2">cv. B73</strain>
    </source>
</reference>
<dbReference type="Proteomes" id="UP000007305">
    <property type="component" value="Chromosome 5"/>
</dbReference>
<evidence type="ECO:0000313" key="3">
    <source>
        <dbReference type="Proteomes" id="UP000007305"/>
    </source>
</evidence>
<accession>A0A804U8N0</accession>
<protein>
    <submittedName>
        <fullName evidence="2">Uncharacterized protein</fullName>
    </submittedName>
</protein>
<feature type="transmembrane region" description="Helical" evidence="1">
    <location>
        <begin position="45"/>
        <end position="65"/>
    </location>
</feature>
<sequence length="340" mass="37793">MVVINPIYSIHFLLKSGVRNICEFLKRISKNKKDKRKSKKEKYPAWPYPAAPLFRFFTLLLLYLLPGRLHLVRGYSAHTEHRFWCCGSSHPRPGSPSLHLFPDARPPCIARRAPCARSSPSAPRVWVPARAWSLLAVRRCSMAGSLSLAPGFSATRARFPLSSLHFSSAVAPWFSARPWRSRFPDLLLAWPRRAPSRAGVSSLLGFGRAHELPYALVLYLGFPSPRLSLSKLPPPASLSPWPRHPCSLVQRAACLLGCSRRAFPCPRLPASRGRAPPLLLQLDRSSSIFLLIARRGVLCACPKLPASPTFPPVPRLLPAFFPDARSALTSPCAPWYPGSF</sequence>
<keyword evidence="3" id="KW-1185">Reference proteome</keyword>
<dbReference type="EnsemblPlants" id="Zm00001eb247240_T001">
    <property type="protein sequence ID" value="Zm00001eb247240_P001"/>
    <property type="gene ID" value="Zm00001eb247240"/>
</dbReference>
<keyword evidence="1" id="KW-1133">Transmembrane helix</keyword>
<reference evidence="3" key="1">
    <citation type="journal article" date="2009" name="Science">
        <title>The B73 maize genome: complexity, diversity, and dynamics.</title>
        <authorList>
            <person name="Schnable P.S."/>
            <person name="Ware D."/>
            <person name="Fulton R.S."/>
            <person name="Stein J.C."/>
            <person name="Wei F."/>
            <person name="Pasternak S."/>
            <person name="Liang C."/>
            <person name="Zhang J."/>
            <person name="Fulton L."/>
            <person name="Graves T.A."/>
            <person name="Minx P."/>
            <person name="Reily A.D."/>
            <person name="Courtney L."/>
            <person name="Kruchowski S.S."/>
            <person name="Tomlinson C."/>
            <person name="Strong C."/>
            <person name="Delehaunty K."/>
            <person name="Fronick C."/>
            <person name="Courtney B."/>
            <person name="Rock S.M."/>
            <person name="Belter E."/>
            <person name="Du F."/>
            <person name="Kim K."/>
            <person name="Abbott R.M."/>
            <person name="Cotton M."/>
            <person name="Levy A."/>
            <person name="Marchetto P."/>
            <person name="Ochoa K."/>
            <person name="Jackson S.M."/>
            <person name="Gillam B."/>
            <person name="Chen W."/>
            <person name="Yan L."/>
            <person name="Higginbotham J."/>
            <person name="Cardenas M."/>
            <person name="Waligorski J."/>
            <person name="Applebaum E."/>
            <person name="Phelps L."/>
            <person name="Falcone J."/>
            <person name="Kanchi K."/>
            <person name="Thane T."/>
            <person name="Scimone A."/>
            <person name="Thane N."/>
            <person name="Henke J."/>
            <person name="Wang T."/>
            <person name="Ruppert J."/>
            <person name="Shah N."/>
            <person name="Rotter K."/>
            <person name="Hodges J."/>
            <person name="Ingenthron E."/>
            <person name="Cordes M."/>
            <person name="Kohlberg S."/>
            <person name="Sgro J."/>
            <person name="Delgado B."/>
            <person name="Mead K."/>
            <person name="Chinwalla A."/>
            <person name="Leonard S."/>
            <person name="Crouse K."/>
            <person name="Collura K."/>
            <person name="Kudrna D."/>
            <person name="Currie J."/>
            <person name="He R."/>
            <person name="Angelova A."/>
            <person name="Rajasekar S."/>
            <person name="Mueller T."/>
            <person name="Lomeli R."/>
            <person name="Scara G."/>
            <person name="Ko A."/>
            <person name="Delaney K."/>
            <person name="Wissotski M."/>
            <person name="Lopez G."/>
            <person name="Campos D."/>
            <person name="Braidotti M."/>
            <person name="Ashley E."/>
            <person name="Golser W."/>
            <person name="Kim H."/>
            <person name="Lee S."/>
            <person name="Lin J."/>
            <person name="Dujmic Z."/>
            <person name="Kim W."/>
            <person name="Talag J."/>
            <person name="Zuccolo A."/>
            <person name="Fan C."/>
            <person name="Sebastian A."/>
            <person name="Kramer M."/>
            <person name="Spiegel L."/>
            <person name="Nascimento L."/>
            <person name="Zutavern T."/>
            <person name="Miller B."/>
            <person name="Ambroise C."/>
            <person name="Muller S."/>
            <person name="Spooner W."/>
            <person name="Narechania A."/>
            <person name="Ren L."/>
            <person name="Wei S."/>
            <person name="Kumari S."/>
            <person name="Faga B."/>
            <person name="Levy M.J."/>
            <person name="McMahan L."/>
            <person name="Van Buren P."/>
            <person name="Vaughn M.W."/>
            <person name="Ying K."/>
            <person name="Yeh C.-T."/>
            <person name="Emrich S.J."/>
            <person name="Jia Y."/>
            <person name="Kalyanaraman A."/>
            <person name="Hsia A.-P."/>
            <person name="Barbazuk W.B."/>
            <person name="Baucom R.S."/>
            <person name="Brutnell T.P."/>
            <person name="Carpita N.C."/>
            <person name="Chaparro C."/>
            <person name="Chia J.-M."/>
            <person name="Deragon J.-M."/>
            <person name="Estill J.C."/>
            <person name="Fu Y."/>
            <person name="Jeddeloh J.A."/>
            <person name="Han Y."/>
            <person name="Lee H."/>
            <person name="Li P."/>
            <person name="Lisch D.R."/>
            <person name="Liu S."/>
            <person name="Liu Z."/>
            <person name="Nagel D.H."/>
            <person name="McCann M.C."/>
            <person name="SanMiguel P."/>
            <person name="Myers A.M."/>
            <person name="Nettleton D."/>
            <person name="Nguyen J."/>
            <person name="Penning B.W."/>
            <person name="Ponnala L."/>
            <person name="Schneider K.L."/>
            <person name="Schwartz D.C."/>
            <person name="Sharma A."/>
            <person name="Soderlund C."/>
            <person name="Springer N.M."/>
            <person name="Sun Q."/>
            <person name="Wang H."/>
            <person name="Waterman M."/>
            <person name="Westerman R."/>
            <person name="Wolfgruber T.K."/>
            <person name="Yang L."/>
            <person name="Yu Y."/>
            <person name="Zhang L."/>
            <person name="Zhou S."/>
            <person name="Zhu Q."/>
            <person name="Bennetzen J.L."/>
            <person name="Dawe R.K."/>
            <person name="Jiang J."/>
            <person name="Jiang N."/>
            <person name="Presting G.G."/>
            <person name="Wessler S.R."/>
            <person name="Aluru S."/>
            <person name="Martienssen R.A."/>
            <person name="Clifton S.W."/>
            <person name="McCombie W.R."/>
            <person name="Wing R.A."/>
            <person name="Wilson R.K."/>
        </authorList>
    </citation>
    <scope>NUCLEOTIDE SEQUENCE [LARGE SCALE GENOMIC DNA]</scope>
    <source>
        <strain evidence="3">cv. B73</strain>
    </source>
</reference>
<dbReference type="AlphaFoldDB" id="A0A804U8N0"/>
<evidence type="ECO:0000313" key="2">
    <source>
        <dbReference type="EnsemblPlants" id="Zm00001eb247240_P001"/>
    </source>
</evidence>